<dbReference type="EMBL" id="PEBX01000056">
    <property type="protein sequence ID" value="PTQ55967.1"/>
    <property type="molecule type" value="Genomic_DNA"/>
</dbReference>
<feature type="compositionally biased region" description="Basic residues" evidence="1">
    <location>
        <begin position="384"/>
        <end position="401"/>
    </location>
</feature>
<feature type="transmembrane region" description="Helical" evidence="2">
    <location>
        <begin position="48"/>
        <end position="69"/>
    </location>
</feature>
<dbReference type="Proteomes" id="UP000244338">
    <property type="component" value="Unassembled WGS sequence"/>
</dbReference>
<evidence type="ECO:0000313" key="4">
    <source>
        <dbReference type="EMBL" id="PTQ55967.1"/>
    </source>
</evidence>
<dbReference type="Gene3D" id="2.30.42.10">
    <property type="match status" value="1"/>
</dbReference>
<keyword evidence="4" id="KW-0131">Cell cycle</keyword>
<feature type="transmembrane region" description="Helical" evidence="2">
    <location>
        <begin position="101"/>
        <end position="119"/>
    </location>
</feature>
<feature type="transmembrane region" description="Helical" evidence="2">
    <location>
        <begin position="139"/>
        <end position="163"/>
    </location>
</feature>
<comment type="caution">
    <text evidence="4">The sequence shown here is derived from an EMBL/GenBank/DDBJ whole genome shotgun (WGS) entry which is preliminary data.</text>
</comment>
<feature type="transmembrane region" description="Helical" evidence="2">
    <location>
        <begin position="75"/>
        <end position="94"/>
    </location>
</feature>
<evidence type="ECO:0000256" key="1">
    <source>
        <dbReference type="SAM" id="MobiDB-lite"/>
    </source>
</evidence>
<dbReference type="GO" id="GO:0051301">
    <property type="term" value="P:cell division"/>
    <property type="evidence" value="ECO:0007669"/>
    <property type="project" value="UniProtKB-KW"/>
</dbReference>
<keyword evidence="2" id="KW-1133">Transmembrane helix</keyword>
<reference evidence="5" key="1">
    <citation type="journal article" date="2018" name="Sci. Rep.">
        <title>Lignite coal burning seam in the remote Altai Mountains harbors a hydrogen-driven thermophilic microbial community.</title>
        <authorList>
            <person name="Kadnikov V.V."/>
            <person name="Mardanov A.V."/>
            <person name="Ivasenko D.A."/>
            <person name="Antsiferov D.V."/>
            <person name="Beletsky A.V."/>
            <person name="Karnachuk O.V."/>
            <person name="Ravin N.V."/>
        </authorList>
    </citation>
    <scope>NUCLEOTIDE SEQUENCE [LARGE SCALE GENOMIC DNA]</scope>
</reference>
<feature type="region of interest" description="Disordered" evidence="1">
    <location>
        <begin position="383"/>
        <end position="416"/>
    </location>
</feature>
<dbReference type="SUPFAM" id="SSF50156">
    <property type="entry name" value="PDZ domain-like"/>
    <property type="match status" value="1"/>
</dbReference>
<dbReference type="InterPro" id="IPR041489">
    <property type="entry name" value="PDZ_6"/>
</dbReference>
<evidence type="ECO:0000256" key="2">
    <source>
        <dbReference type="SAM" id="Phobius"/>
    </source>
</evidence>
<evidence type="ECO:0000259" key="3">
    <source>
        <dbReference type="Pfam" id="PF17820"/>
    </source>
</evidence>
<feature type="domain" description="PDZ" evidence="3">
    <location>
        <begin position="289"/>
        <end position="331"/>
    </location>
</feature>
<proteinExistence type="predicted"/>
<dbReference type="InterPro" id="IPR036034">
    <property type="entry name" value="PDZ_sf"/>
</dbReference>
<feature type="transmembrane region" description="Helical" evidence="2">
    <location>
        <begin position="184"/>
        <end position="204"/>
    </location>
</feature>
<sequence>MMDVLTGWGSGIVAVLVGWALTVEMHRRQIARERHLFATALGKSGRRIAWVLGTGMLLSLVPSLTFAWTSPLSLSLLWLWAAVTLGMAWLNYTLAQPLRVLLLLYVLSLAVGALEHLPWTWSARASVWLTPFVSTPTSGWWTAAGTVLFVQGLAYVLLPSFLYSPYLTRTQRGGVESGYRLTSWLTLFAVFPTPQGWSFAPLFIPWHETYPGRLPRDVARKKGAVYILEGSAVGGLIVMTKLFHLEAMVHRPLATCIMLVLSEVVRTIGDRLLVKSGRAFASAKEGLTILAVVPGTPAARLGFLPGEIVTQVNGKKVSTITEYYRALQESPAFTRFQGLDRAGEIVLRQGSRYEGDHHLYGLIFAPRRSEVFWPKEGNLIQSLKKQRKMPRQEHHQKHHPKDSKSETSVLSAYEEM</sequence>
<protein>
    <submittedName>
        <fullName evidence="4">Cell division topological determinant MinJ</fullName>
    </submittedName>
</protein>
<name>A0A2R6XZW5_9BACL</name>
<keyword evidence="2" id="KW-0472">Membrane</keyword>
<accession>A0A2R6XZW5</accession>
<feature type="transmembrane region" description="Helical" evidence="2">
    <location>
        <begin position="224"/>
        <end position="243"/>
    </location>
</feature>
<dbReference type="AlphaFoldDB" id="A0A2R6XZW5"/>
<dbReference type="Pfam" id="PF17820">
    <property type="entry name" value="PDZ_6"/>
    <property type="match status" value="1"/>
</dbReference>
<keyword evidence="2" id="KW-0812">Transmembrane</keyword>
<organism evidence="4 5">
    <name type="scientific">Candidatus Carbonibacillus altaicus</name>
    <dbReference type="NCBI Taxonomy" id="2163959"/>
    <lineage>
        <taxon>Bacteria</taxon>
        <taxon>Bacillati</taxon>
        <taxon>Bacillota</taxon>
        <taxon>Bacilli</taxon>
        <taxon>Bacillales</taxon>
        <taxon>Candidatus Carbonibacillus</taxon>
    </lineage>
</organism>
<keyword evidence="4" id="KW-0132">Cell division</keyword>
<gene>
    <name evidence="4" type="ORF">BSOLF_1060</name>
</gene>
<evidence type="ECO:0000313" key="5">
    <source>
        <dbReference type="Proteomes" id="UP000244338"/>
    </source>
</evidence>
<feature type="transmembrane region" description="Helical" evidence="2">
    <location>
        <begin position="6"/>
        <end position="27"/>
    </location>
</feature>